<comment type="subcellular location">
    <subcellularLocation>
        <location evidence="7">Cell membrane</location>
        <topology evidence="7">Single-pass membrane protein</topology>
    </subcellularLocation>
</comment>
<dbReference type="EMBL" id="RHHQ01000007">
    <property type="protein sequence ID" value="RNB90648.1"/>
    <property type="molecule type" value="Genomic_DNA"/>
</dbReference>
<keyword evidence="2 7" id="KW-0812">Transmembrane</keyword>
<keyword evidence="1 7" id="KW-1003">Cell membrane</keyword>
<dbReference type="Gene3D" id="3.30.1490.480">
    <property type="entry name" value="Endolytic murein transglycosylase"/>
    <property type="match status" value="2"/>
</dbReference>
<protein>
    <recommendedName>
        <fullName evidence="7">Endolytic murein transglycosylase</fullName>
        <ecNumber evidence="7">4.2.2.29</ecNumber>
    </recommendedName>
    <alternativeName>
        <fullName evidence="7">Peptidoglycan lytic transglycosylase</fullName>
    </alternativeName>
    <alternativeName>
        <fullName evidence="7">Peptidoglycan polymerization terminase</fullName>
    </alternativeName>
</protein>
<dbReference type="HAMAP" id="MF_02065">
    <property type="entry name" value="MltG"/>
    <property type="match status" value="1"/>
</dbReference>
<dbReference type="PANTHER" id="PTHR30518">
    <property type="entry name" value="ENDOLYTIC MUREIN TRANSGLYCOSYLASE"/>
    <property type="match status" value="1"/>
</dbReference>
<evidence type="ECO:0000256" key="5">
    <source>
        <dbReference type="ARBA" id="ARBA00023239"/>
    </source>
</evidence>
<dbReference type="OrthoDB" id="9814591at2"/>
<keyword evidence="6 7" id="KW-0961">Cell wall biogenesis/degradation</keyword>
<dbReference type="EC" id="4.2.2.29" evidence="7"/>
<keyword evidence="9" id="KW-1185">Reference proteome</keyword>
<evidence type="ECO:0000313" key="9">
    <source>
        <dbReference type="Proteomes" id="UP000271031"/>
    </source>
</evidence>
<dbReference type="GO" id="GO:0005886">
    <property type="term" value="C:plasma membrane"/>
    <property type="evidence" value="ECO:0007669"/>
    <property type="project" value="UniProtKB-SubCell"/>
</dbReference>
<dbReference type="GO" id="GO:0009252">
    <property type="term" value="P:peptidoglycan biosynthetic process"/>
    <property type="evidence" value="ECO:0007669"/>
    <property type="project" value="UniProtKB-UniRule"/>
</dbReference>
<dbReference type="Pfam" id="PF02618">
    <property type="entry name" value="YceG"/>
    <property type="match status" value="1"/>
</dbReference>
<keyword evidence="5 7" id="KW-0456">Lyase</keyword>
<feature type="transmembrane region" description="Helical" evidence="7">
    <location>
        <begin position="30"/>
        <end position="53"/>
    </location>
</feature>
<sequence>MCLNQPNKKIERPVVIRSAKAGMRRRGNRIIKLILGVIILGIVALGAGGLYVYSELQPVEGTGTKQVVIPPGSSIAQIGTILEQAGLIKNGTLFRYYVKLKGIGSHLQAGEYKLTAGLPIEQLIAPIQEGDVVDNSVRFTIPEGWNIEQIAASLEEKGLVTKADFLKEANEGQFPEFPFVAQIPQNKERKNRLEGYLFPETYDVNKGANAQEILAKMLGQFDKEFKPEWKETLKAHNLTMDDAVNLASIIEREVVVDKERPIVAGVFFNRMRDGWMLQSCATVQFVLGKQRDRITFDDLKINSPYNTYIHKGLPPGPIANPGRASLAAVVEPAKTDYFFFVTKKDGSSEHFFSKTLAEHLAKDAKSRGNW</sequence>
<evidence type="ECO:0000256" key="4">
    <source>
        <dbReference type="ARBA" id="ARBA00023136"/>
    </source>
</evidence>
<accession>A0A3M8DR79</accession>
<keyword evidence="3 7" id="KW-1133">Transmembrane helix</keyword>
<name>A0A3M8DR79_9BACL</name>
<keyword evidence="4 7" id="KW-0472">Membrane</keyword>
<comment type="function">
    <text evidence="7">Functions as a peptidoglycan terminase that cleaves nascent peptidoglycan strands endolytically to terminate their elongation.</text>
</comment>
<organism evidence="8 9">
    <name type="scientific">Brevibacillus fluminis</name>
    <dbReference type="NCBI Taxonomy" id="511487"/>
    <lineage>
        <taxon>Bacteria</taxon>
        <taxon>Bacillati</taxon>
        <taxon>Bacillota</taxon>
        <taxon>Bacilli</taxon>
        <taxon>Bacillales</taxon>
        <taxon>Paenibacillaceae</taxon>
        <taxon>Brevibacillus</taxon>
    </lineage>
</organism>
<dbReference type="CDD" id="cd08010">
    <property type="entry name" value="MltG_like"/>
    <property type="match status" value="1"/>
</dbReference>
<reference evidence="8 9" key="1">
    <citation type="submission" date="2018-10" db="EMBL/GenBank/DDBJ databases">
        <title>Phylogenomics of Brevibacillus.</title>
        <authorList>
            <person name="Dunlap C."/>
        </authorList>
    </citation>
    <scope>NUCLEOTIDE SEQUENCE [LARGE SCALE GENOMIC DNA]</scope>
    <source>
        <strain evidence="8 9">JCM 15716</strain>
    </source>
</reference>
<comment type="catalytic activity">
    <reaction evidence="7">
        <text>a peptidoglycan chain = a peptidoglycan chain with N-acetyl-1,6-anhydromuramyl-[peptide] at the reducing end + a peptidoglycan chain with N-acetylglucosamine at the non-reducing end.</text>
        <dbReference type="EC" id="4.2.2.29"/>
    </reaction>
</comment>
<dbReference type="GO" id="GO:0071555">
    <property type="term" value="P:cell wall organization"/>
    <property type="evidence" value="ECO:0007669"/>
    <property type="project" value="UniProtKB-KW"/>
</dbReference>
<dbReference type="NCBIfam" id="TIGR00247">
    <property type="entry name" value="endolytic transglycosylase MltG"/>
    <property type="match status" value="1"/>
</dbReference>
<dbReference type="GO" id="GO:0008932">
    <property type="term" value="F:lytic endotransglycosylase activity"/>
    <property type="evidence" value="ECO:0007669"/>
    <property type="project" value="UniProtKB-UniRule"/>
</dbReference>
<dbReference type="AlphaFoldDB" id="A0A3M8DR79"/>
<dbReference type="Proteomes" id="UP000271031">
    <property type="component" value="Unassembled WGS sequence"/>
</dbReference>
<evidence type="ECO:0000256" key="3">
    <source>
        <dbReference type="ARBA" id="ARBA00022989"/>
    </source>
</evidence>
<evidence type="ECO:0000256" key="7">
    <source>
        <dbReference type="HAMAP-Rule" id="MF_02065"/>
    </source>
</evidence>
<evidence type="ECO:0000313" key="8">
    <source>
        <dbReference type="EMBL" id="RNB90648.1"/>
    </source>
</evidence>
<evidence type="ECO:0000256" key="6">
    <source>
        <dbReference type="ARBA" id="ARBA00023316"/>
    </source>
</evidence>
<evidence type="ECO:0000256" key="1">
    <source>
        <dbReference type="ARBA" id="ARBA00022475"/>
    </source>
</evidence>
<proteinExistence type="inferred from homology"/>
<dbReference type="PANTHER" id="PTHR30518:SF2">
    <property type="entry name" value="ENDOLYTIC MUREIN TRANSGLYCOSYLASE"/>
    <property type="match status" value="1"/>
</dbReference>
<comment type="similarity">
    <text evidence="7">Belongs to the transglycosylase MltG family.</text>
</comment>
<gene>
    <name evidence="7 8" type="primary">mltG</name>
    <name evidence="8" type="ORF">EDM56_09150</name>
</gene>
<feature type="site" description="Important for catalytic activity" evidence="7">
    <location>
        <position position="253"/>
    </location>
</feature>
<comment type="caution">
    <text evidence="8">The sequence shown here is derived from an EMBL/GenBank/DDBJ whole genome shotgun (WGS) entry which is preliminary data.</text>
</comment>
<evidence type="ECO:0000256" key="2">
    <source>
        <dbReference type="ARBA" id="ARBA00022692"/>
    </source>
</evidence>
<dbReference type="InterPro" id="IPR003770">
    <property type="entry name" value="MLTG-like"/>
</dbReference>
<dbReference type="Gene3D" id="3.30.160.60">
    <property type="entry name" value="Classic Zinc Finger"/>
    <property type="match status" value="1"/>
</dbReference>